<sequence>MISSFAIITLNINIENSKIIQVVEPNITEKLINELKIKPTNLLEWKRRHYITGYLNKNQKVKIYIISGQWYGRMDVHHLKYNYDGTLMNCDVPCIWNMTDLGNLTPEELRTADALFCVDQQILPEKKSWEGQKFIQLAVEPYITCPWCIDNLERWDFRSTYKENSDMPTSLIRSDPNGWRIKQPFNVESLNKNSTLISFIASHWTDFRRDW</sequence>
<evidence type="ECO:0000313" key="1">
    <source>
        <dbReference type="EMBL" id="CAG8455902.1"/>
    </source>
</evidence>
<gene>
    <name evidence="1" type="ORF">DERYTH_LOCUS763</name>
</gene>
<accession>A0A9N8YYC8</accession>
<proteinExistence type="predicted"/>
<keyword evidence="2" id="KW-1185">Reference proteome</keyword>
<name>A0A9N8YYC8_9GLOM</name>
<dbReference type="EMBL" id="CAJVPY010000178">
    <property type="protein sequence ID" value="CAG8455902.1"/>
    <property type="molecule type" value="Genomic_DNA"/>
</dbReference>
<dbReference type="AlphaFoldDB" id="A0A9N8YYC8"/>
<dbReference type="OrthoDB" id="427096at2759"/>
<protein>
    <submittedName>
        <fullName evidence="1">25568_t:CDS:1</fullName>
    </submittedName>
</protein>
<organism evidence="1 2">
    <name type="scientific">Dentiscutata erythropus</name>
    <dbReference type="NCBI Taxonomy" id="1348616"/>
    <lineage>
        <taxon>Eukaryota</taxon>
        <taxon>Fungi</taxon>
        <taxon>Fungi incertae sedis</taxon>
        <taxon>Mucoromycota</taxon>
        <taxon>Glomeromycotina</taxon>
        <taxon>Glomeromycetes</taxon>
        <taxon>Diversisporales</taxon>
        <taxon>Gigasporaceae</taxon>
        <taxon>Dentiscutata</taxon>
    </lineage>
</organism>
<comment type="caution">
    <text evidence="1">The sequence shown here is derived from an EMBL/GenBank/DDBJ whole genome shotgun (WGS) entry which is preliminary data.</text>
</comment>
<feature type="non-terminal residue" evidence="1">
    <location>
        <position position="211"/>
    </location>
</feature>
<dbReference type="Proteomes" id="UP000789405">
    <property type="component" value="Unassembled WGS sequence"/>
</dbReference>
<reference evidence="1" key="1">
    <citation type="submission" date="2021-06" db="EMBL/GenBank/DDBJ databases">
        <authorList>
            <person name="Kallberg Y."/>
            <person name="Tangrot J."/>
            <person name="Rosling A."/>
        </authorList>
    </citation>
    <scope>NUCLEOTIDE SEQUENCE</scope>
    <source>
        <strain evidence="1">MA453B</strain>
    </source>
</reference>
<evidence type="ECO:0000313" key="2">
    <source>
        <dbReference type="Proteomes" id="UP000789405"/>
    </source>
</evidence>